<comment type="caution">
    <text evidence="2">The sequence shown here is derived from an EMBL/GenBank/DDBJ whole genome shotgun (WGS) entry which is preliminary data.</text>
</comment>
<keyword evidence="1" id="KW-0812">Transmembrane</keyword>
<accession>A0A497XKX4</accession>
<gene>
    <name evidence="2" type="ORF">BCL90_5289</name>
</gene>
<dbReference type="AlphaFoldDB" id="A0A497XKX4"/>
<feature type="transmembrane region" description="Helical" evidence="1">
    <location>
        <begin position="35"/>
        <end position="53"/>
    </location>
</feature>
<evidence type="ECO:0000313" key="2">
    <source>
        <dbReference type="EMBL" id="RLJ69194.1"/>
    </source>
</evidence>
<keyword evidence="1" id="KW-1133">Transmembrane helix</keyword>
<organism evidence="2 3">
    <name type="scientific">Pedobacter alluvionis</name>
    <dbReference type="NCBI Taxonomy" id="475253"/>
    <lineage>
        <taxon>Bacteria</taxon>
        <taxon>Pseudomonadati</taxon>
        <taxon>Bacteroidota</taxon>
        <taxon>Sphingobacteriia</taxon>
        <taxon>Sphingobacteriales</taxon>
        <taxon>Sphingobacteriaceae</taxon>
        <taxon>Pedobacter</taxon>
    </lineage>
</organism>
<evidence type="ECO:0000313" key="3">
    <source>
        <dbReference type="Proteomes" id="UP000273898"/>
    </source>
</evidence>
<keyword evidence="1" id="KW-0472">Membrane</keyword>
<dbReference type="Proteomes" id="UP000273898">
    <property type="component" value="Unassembled WGS sequence"/>
</dbReference>
<name>A0A497XKX4_9SPHI</name>
<reference evidence="2 3" key="1">
    <citation type="submission" date="2018-10" db="EMBL/GenBank/DDBJ databases">
        <title>Genomic Encyclopedia of Archaeal and Bacterial Type Strains, Phase II (KMG-II): from individual species to whole genera.</title>
        <authorList>
            <person name="Goeker M."/>
        </authorList>
    </citation>
    <scope>NUCLEOTIDE SEQUENCE [LARGE SCALE GENOMIC DNA]</scope>
    <source>
        <strain evidence="2 3">DSM 19624</strain>
    </source>
</reference>
<evidence type="ECO:0000256" key="1">
    <source>
        <dbReference type="SAM" id="Phobius"/>
    </source>
</evidence>
<proteinExistence type="predicted"/>
<dbReference type="EMBL" id="RCCK01000018">
    <property type="protein sequence ID" value="RLJ69194.1"/>
    <property type="molecule type" value="Genomic_DNA"/>
</dbReference>
<protein>
    <submittedName>
        <fullName evidence="2">Uncharacterized protein</fullName>
    </submittedName>
</protein>
<sequence>MAKTSTTPLFLTRQLIKFAEKRGYVLLKPGKKKLFFSWARLASGIVVAALSTFSSTLSR</sequence>